<evidence type="ECO:0000313" key="3">
    <source>
        <dbReference type="EMBL" id="KOS17368.1"/>
    </source>
</evidence>
<dbReference type="AlphaFoldDB" id="A0A0M8MS88"/>
<dbReference type="PANTHER" id="PTHR34598">
    <property type="entry name" value="BLL6449 PROTEIN"/>
    <property type="match status" value="1"/>
</dbReference>
<dbReference type="NCBIfam" id="NF041278">
    <property type="entry name" value="CmcJ_NvfI_EfuI"/>
    <property type="match status" value="2"/>
</dbReference>
<dbReference type="PANTHER" id="PTHR34598:SF3">
    <property type="entry name" value="OXIDOREDUCTASE AN1597"/>
    <property type="match status" value="1"/>
</dbReference>
<dbReference type="GO" id="GO:0016491">
    <property type="term" value="F:oxidoreductase activity"/>
    <property type="evidence" value="ECO:0007669"/>
    <property type="project" value="InterPro"/>
</dbReference>
<comment type="caution">
    <text evidence="3">The sequence shown here is derived from an EMBL/GenBank/DDBJ whole genome shotgun (WGS) entry which is preliminary data.</text>
</comment>
<accession>A0A0M8MS88</accession>
<name>A0A0M8MS88_ESCWE</name>
<feature type="region of interest" description="Disordered" evidence="2">
    <location>
        <begin position="1"/>
        <end position="40"/>
    </location>
</feature>
<evidence type="ECO:0000256" key="2">
    <source>
        <dbReference type="SAM" id="MobiDB-lite"/>
    </source>
</evidence>
<dbReference type="Proteomes" id="UP000053831">
    <property type="component" value="Unassembled WGS sequence"/>
</dbReference>
<evidence type="ECO:0000256" key="1">
    <source>
        <dbReference type="ARBA" id="ARBA00023604"/>
    </source>
</evidence>
<dbReference type="EMBL" id="LGSR01000026">
    <property type="protein sequence ID" value="KOS17368.1"/>
    <property type="molecule type" value="Genomic_DNA"/>
</dbReference>
<evidence type="ECO:0000313" key="4">
    <source>
        <dbReference type="Proteomes" id="UP000053831"/>
    </source>
</evidence>
<dbReference type="InterPro" id="IPR044053">
    <property type="entry name" value="AsaB-like"/>
</dbReference>
<gene>
    <name evidence="3" type="ORF">ESCO_006456</name>
</gene>
<dbReference type="STRING" id="150374.A0A0M8MS88"/>
<protein>
    <submittedName>
        <fullName evidence="3">Uncharacterized protein in dcmA 3'region</fullName>
    </submittedName>
</protein>
<keyword evidence="4" id="KW-1185">Reference proteome</keyword>
<reference evidence="3 4" key="1">
    <citation type="submission" date="2015-07" db="EMBL/GenBank/DDBJ databases">
        <title>The genome of the fungus Escovopsis weberi, a specialized disease agent of ant agriculture.</title>
        <authorList>
            <person name="de Man T.J."/>
            <person name="Stajich J.E."/>
            <person name="Kubicek C.P."/>
            <person name="Chenthamara K."/>
            <person name="Atanasova L."/>
            <person name="Druzhinina I.S."/>
            <person name="Birnbaum S."/>
            <person name="Barribeau S.M."/>
            <person name="Teiling C."/>
            <person name="Suen G."/>
            <person name="Currie C."/>
            <person name="Gerardo N.M."/>
        </authorList>
    </citation>
    <scope>NUCLEOTIDE SEQUENCE [LARGE SCALE GENOMIC DNA]</scope>
</reference>
<organism evidence="3 4">
    <name type="scientific">Escovopsis weberi</name>
    <dbReference type="NCBI Taxonomy" id="150374"/>
    <lineage>
        <taxon>Eukaryota</taxon>
        <taxon>Fungi</taxon>
        <taxon>Dikarya</taxon>
        <taxon>Ascomycota</taxon>
        <taxon>Pezizomycotina</taxon>
        <taxon>Sordariomycetes</taxon>
        <taxon>Hypocreomycetidae</taxon>
        <taxon>Hypocreales</taxon>
        <taxon>Hypocreaceae</taxon>
        <taxon>Escovopsis</taxon>
    </lineage>
</organism>
<sequence>MAPARLTPEPPQVRTSMHYYPRAAGPPPLKDFRAKDNTPAVQPTKISLDSLIGPSPDPAFKDRSVPICDTREVAVTDVAGIEDRFSLDANGFQFLTHPSVEKDFLDEDVIKSAFYEESSAIIKKATGASRVHIFSHLIRRPAPDRAVVSFHPVPAHLVHIDYATDASRLRIQDLVPDIFANLKPRLDHTYYQPTYQPDEQDPVIVSDYLRDVIASARPRHRFIIINLWRPIKPIRCDPLAFLDASTVDDADIIPVPLRYPDRKCETCVVKPSDDHRWYYKNAMQPDDLVLFKIFDSKKHGVARRTPHSAFTDPTSEEGLPQRESIELRAFAIFEDQPYEP</sequence>
<dbReference type="OrthoDB" id="412788at2759"/>
<comment type="similarity">
    <text evidence="1">Belongs to the asaB hydroxylase/desaturase family.</text>
</comment>
<proteinExistence type="inferred from homology"/>